<name>A0A9E5MLS0_9GAMM</name>
<keyword evidence="3" id="KW-1185">Reference proteome</keyword>
<organism evidence="2 3">
    <name type="scientific">Pseudomaricurvus hydrocarbonicus</name>
    <dbReference type="NCBI Taxonomy" id="1470433"/>
    <lineage>
        <taxon>Bacteria</taxon>
        <taxon>Pseudomonadati</taxon>
        <taxon>Pseudomonadota</taxon>
        <taxon>Gammaproteobacteria</taxon>
        <taxon>Cellvibrionales</taxon>
        <taxon>Cellvibrionaceae</taxon>
        <taxon>Pseudomaricurvus</taxon>
    </lineage>
</organism>
<dbReference type="InterPro" id="IPR029058">
    <property type="entry name" value="AB_hydrolase_fold"/>
</dbReference>
<evidence type="ECO:0000259" key="1">
    <source>
        <dbReference type="Pfam" id="PF19878"/>
    </source>
</evidence>
<sequence length="799" mass="89990">MLRILKWSLGVTGVLLLGALGVMAYYLYNVVPSLHEPPEHILERTPLGSEVYSPHEAYKGPHPSLMQRPEDTFTYPIKIGEVGPVDPLFAGEKTYPFWCGKNKVTEQQPMVDNYDGFGVPVFSVDADGVKGQEIVGYSKDCLHSTGVAYYYHSKEHGRFQPLTEDTPEFDIDTFVYEGVTRDFVVRLETGTINRYFYAIAALRGEGETLERPLGNLWNRRLIYQFRGGVGIGKRQGNLKPSDVLKRRKSQLREGYAVVYSSANQTSNHYNMWLAEDTALRVKKQFVSEYGEPLYTVGIGGSGGAIQQYLIAQNNPDVLDGIIPLYSYPDMVTQTTYVLDCEPLEYYFDVQDSQNPRWADWSQRVLVEGLSSTSADLNYFQAMTSAARVLKGEPEGVSQKLNGSSECVKSWRGLTPLVHNPNFVHFAKNFSQTVQEQTRWTHWEDLYQFYGRDQQGYAQSTWDNVGIQYGLKSLVEGKISVEEFLDINAQVGGWTSPDKMKDEKFWFLQGNVLPVELSVWSHQNLELSDNVEQPAKRTEASLDAIEGIFRSGNVFIGKLDIPILDVRHYLDPILDMHHSSASFMTRARMLKAQDNADNQIIWMSDPKHDPVDRAFAVMDDWLLNIHMHPEKSVVENRPYFAEHSCFDQDGQTIARGHNVWDGAWNQQPAGACMRVYPSYPTSREIAGAPVDGDIFKCQLQSIENAVDGGLYGRVDMQSHRERLEAIFPSGVCDFTKPGLGRPGNLLKRAVIAKADVTSGKNVSETQQAAPEGLSLDKLQPVTLSRLDDVHNDLDRETATQ</sequence>
<comment type="caution">
    <text evidence="2">The sequence shown here is derived from an EMBL/GenBank/DDBJ whole genome shotgun (WGS) entry which is preliminary data.</text>
</comment>
<dbReference type="EMBL" id="JAAONZ010000004">
    <property type="protein sequence ID" value="NHO65318.1"/>
    <property type="molecule type" value="Genomic_DNA"/>
</dbReference>
<feature type="domain" description="DUF6351" evidence="1">
    <location>
        <begin position="85"/>
        <end position="740"/>
    </location>
</feature>
<dbReference type="Pfam" id="PF19878">
    <property type="entry name" value="DUF6351"/>
    <property type="match status" value="1"/>
</dbReference>
<dbReference type="SUPFAM" id="SSF53474">
    <property type="entry name" value="alpha/beta-Hydrolases"/>
    <property type="match status" value="1"/>
</dbReference>
<dbReference type="InterPro" id="IPR045556">
    <property type="entry name" value="DUF6351"/>
</dbReference>
<dbReference type="RefSeq" id="WP_167184004.1">
    <property type="nucleotide sequence ID" value="NZ_JAAONZ010000004.1"/>
</dbReference>
<gene>
    <name evidence="2" type="ORF">G8770_07155</name>
</gene>
<dbReference type="Proteomes" id="UP000787472">
    <property type="component" value="Unassembled WGS sequence"/>
</dbReference>
<evidence type="ECO:0000313" key="3">
    <source>
        <dbReference type="Proteomes" id="UP000787472"/>
    </source>
</evidence>
<dbReference type="AlphaFoldDB" id="A0A9E5MLS0"/>
<evidence type="ECO:0000313" key="2">
    <source>
        <dbReference type="EMBL" id="NHO65318.1"/>
    </source>
</evidence>
<reference evidence="2" key="1">
    <citation type="submission" date="2020-03" db="EMBL/GenBank/DDBJ databases">
        <authorList>
            <person name="Guo F."/>
        </authorList>
    </citation>
    <scope>NUCLEOTIDE SEQUENCE</scope>
    <source>
        <strain evidence="2">JCM 30134</strain>
    </source>
</reference>
<accession>A0A9E5MLS0</accession>
<proteinExistence type="predicted"/>
<protein>
    <recommendedName>
        <fullName evidence="1">DUF6351 domain-containing protein</fullName>
    </recommendedName>
</protein>